<dbReference type="CDD" id="cd06225">
    <property type="entry name" value="HAMP"/>
    <property type="match status" value="1"/>
</dbReference>
<evidence type="ECO:0000256" key="7">
    <source>
        <dbReference type="SAM" id="Phobius"/>
    </source>
</evidence>
<evidence type="ECO:0000256" key="5">
    <source>
        <dbReference type="ARBA" id="ARBA00029447"/>
    </source>
</evidence>
<name>A0A9J6R8K0_9BACI</name>
<evidence type="ECO:0000313" key="11">
    <source>
        <dbReference type="Proteomes" id="UP001084197"/>
    </source>
</evidence>
<keyword evidence="7" id="KW-1133">Transmembrane helix</keyword>
<dbReference type="InterPro" id="IPR003660">
    <property type="entry name" value="HAMP_dom"/>
</dbReference>
<feature type="domain" description="Methyl-accepting transducer" evidence="8">
    <location>
        <begin position="289"/>
        <end position="539"/>
    </location>
</feature>
<sequence length="575" mass="64745">MKKNQWNHLKFKNLRIGWKYSVALSFVIILFILSTFIVSYMISNTGETVDELDRQADRAVAITEMGSLFREKSIQAVNYAGLQNSSWISQADFRNIQEEFDEIKSVMEESLVTQEQLQLFSEIEQIDQEFNTLFFQEIIPVVNTNDQSALYVLVSRANDLGDNMIHALNGLRETVNTERTIATENVHEYLKNSHVVLLISMIISLIVGALIIYLISRVISRKMKALILFSQEIAAGQLSSELKYNGEQDEVGQLSKAMITMREDLKDMVQEIKKVSYEVETQSRYMIEQSTEVNQNSDHTLNAMEELSEGSDHQAKYVVEMSESMEHLVEYANQANDRGISIGKSSNSVLELTTLGEEKMAESVTQMKSINKVVKGSVERVKGLENQTLEITKLIQVIKDISEQTNLLALNAAIEAARAGEHGKGFAVVADEVRKLAEQVTHSLEDIKHVVVQIQNESTDVSTTLLTGYQEVEHGTTQINEMEITFKKIKKAILVMSDSINVVQDNLGDLSNRSTQMNRSIQEIASISQQSAASIEDNTQFTNNTTKSIQVIKGKADDLNQLSIKLNKLMNKFSY</sequence>
<dbReference type="EMBL" id="JAPRAT010000001">
    <property type="protein sequence ID" value="MCZ0701609.1"/>
    <property type="molecule type" value="Genomic_DNA"/>
</dbReference>
<comment type="subcellular location">
    <subcellularLocation>
        <location evidence="1">Cell membrane</location>
    </subcellularLocation>
</comment>
<proteinExistence type="inferred from homology"/>
<evidence type="ECO:0000313" key="10">
    <source>
        <dbReference type="EMBL" id="MCZ0701609.1"/>
    </source>
</evidence>
<evidence type="ECO:0000256" key="1">
    <source>
        <dbReference type="ARBA" id="ARBA00004236"/>
    </source>
</evidence>
<evidence type="ECO:0000256" key="2">
    <source>
        <dbReference type="ARBA" id="ARBA00022475"/>
    </source>
</evidence>
<evidence type="ECO:0000259" key="9">
    <source>
        <dbReference type="PROSITE" id="PS50885"/>
    </source>
</evidence>
<evidence type="ECO:0000256" key="4">
    <source>
        <dbReference type="ARBA" id="ARBA00023224"/>
    </source>
</evidence>
<evidence type="ECO:0000256" key="6">
    <source>
        <dbReference type="PROSITE-ProRule" id="PRU00284"/>
    </source>
</evidence>
<evidence type="ECO:0000256" key="3">
    <source>
        <dbReference type="ARBA" id="ARBA00023136"/>
    </source>
</evidence>
<dbReference type="GO" id="GO:0007165">
    <property type="term" value="P:signal transduction"/>
    <property type="evidence" value="ECO:0007669"/>
    <property type="project" value="UniProtKB-KW"/>
</dbReference>
<dbReference type="GO" id="GO:0005886">
    <property type="term" value="C:plasma membrane"/>
    <property type="evidence" value="ECO:0007669"/>
    <property type="project" value="UniProtKB-SubCell"/>
</dbReference>
<protein>
    <submittedName>
        <fullName evidence="10">Methyl-accepting chemotaxis protein</fullName>
    </submittedName>
</protein>
<feature type="domain" description="HAMP" evidence="9">
    <location>
        <begin position="217"/>
        <end position="270"/>
    </location>
</feature>
<dbReference type="PROSITE" id="PS50111">
    <property type="entry name" value="CHEMOTAXIS_TRANSDUC_2"/>
    <property type="match status" value="1"/>
</dbReference>
<feature type="transmembrane region" description="Helical" evidence="7">
    <location>
        <begin position="195"/>
        <end position="215"/>
    </location>
</feature>
<dbReference type="PANTHER" id="PTHR32089">
    <property type="entry name" value="METHYL-ACCEPTING CHEMOTAXIS PROTEIN MCPB"/>
    <property type="match status" value="1"/>
</dbReference>
<keyword evidence="4 6" id="KW-0807">Transducer</keyword>
<accession>A0A9J6R8K0</accession>
<dbReference type="SUPFAM" id="SSF58104">
    <property type="entry name" value="Methyl-accepting chemotaxis protein (MCP) signaling domain"/>
    <property type="match status" value="1"/>
</dbReference>
<dbReference type="InterPro" id="IPR004089">
    <property type="entry name" value="MCPsignal_dom"/>
</dbReference>
<keyword evidence="3 7" id="KW-0472">Membrane</keyword>
<dbReference type="Pfam" id="PF00015">
    <property type="entry name" value="MCPsignal"/>
    <property type="match status" value="1"/>
</dbReference>
<keyword evidence="2" id="KW-1003">Cell membrane</keyword>
<keyword evidence="7" id="KW-0812">Transmembrane</keyword>
<dbReference type="Proteomes" id="UP001084197">
    <property type="component" value="Unassembled WGS sequence"/>
</dbReference>
<organism evidence="10 11">
    <name type="scientific">Natronobacillus azotifigens</name>
    <dbReference type="NCBI Taxonomy" id="472978"/>
    <lineage>
        <taxon>Bacteria</taxon>
        <taxon>Bacillati</taxon>
        <taxon>Bacillota</taxon>
        <taxon>Bacilli</taxon>
        <taxon>Bacillales</taxon>
        <taxon>Bacillaceae</taxon>
        <taxon>Natronobacillus</taxon>
    </lineage>
</organism>
<dbReference type="Gene3D" id="6.10.340.10">
    <property type="match status" value="1"/>
</dbReference>
<dbReference type="RefSeq" id="WP_268778381.1">
    <property type="nucleotide sequence ID" value="NZ_JAPRAT010000001.1"/>
</dbReference>
<feature type="transmembrane region" description="Helical" evidence="7">
    <location>
        <begin position="20"/>
        <end position="42"/>
    </location>
</feature>
<reference evidence="10" key="1">
    <citation type="submission" date="2022-11" db="EMBL/GenBank/DDBJ databases">
        <title>WGS of Natronobacillus azotifigens 24KS-1, an anaerobic diazotrophic haloalkaliphile from soda-rich habitats.</title>
        <authorList>
            <person name="Sorokin D.Y."/>
            <person name="Merkel A.Y."/>
        </authorList>
    </citation>
    <scope>NUCLEOTIDE SEQUENCE</scope>
    <source>
        <strain evidence="10">24KS-1</strain>
    </source>
</reference>
<dbReference type="Pfam" id="PF00672">
    <property type="entry name" value="HAMP"/>
    <property type="match status" value="1"/>
</dbReference>
<dbReference type="PROSITE" id="PS50885">
    <property type="entry name" value="HAMP"/>
    <property type="match status" value="1"/>
</dbReference>
<comment type="similarity">
    <text evidence="5">Belongs to the methyl-accepting chemotaxis (MCP) protein family.</text>
</comment>
<dbReference type="SMART" id="SM00283">
    <property type="entry name" value="MA"/>
    <property type="match status" value="1"/>
</dbReference>
<dbReference type="CDD" id="cd11386">
    <property type="entry name" value="MCP_signal"/>
    <property type="match status" value="1"/>
</dbReference>
<dbReference type="PANTHER" id="PTHR32089:SF114">
    <property type="entry name" value="METHYL-ACCEPTING CHEMOTAXIS PROTEIN MCPB"/>
    <property type="match status" value="1"/>
</dbReference>
<dbReference type="AlphaFoldDB" id="A0A9J6R8K0"/>
<comment type="caution">
    <text evidence="10">The sequence shown here is derived from an EMBL/GenBank/DDBJ whole genome shotgun (WGS) entry which is preliminary data.</text>
</comment>
<keyword evidence="11" id="KW-1185">Reference proteome</keyword>
<evidence type="ECO:0000259" key="8">
    <source>
        <dbReference type="PROSITE" id="PS50111"/>
    </source>
</evidence>
<gene>
    <name evidence="10" type="ORF">OWO01_00095</name>
</gene>
<dbReference type="Gene3D" id="1.10.287.950">
    <property type="entry name" value="Methyl-accepting chemotaxis protein"/>
    <property type="match status" value="1"/>
</dbReference>
<dbReference type="SMART" id="SM00304">
    <property type="entry name" value="HAMP"/>
    <property type="match status" value="1"/>
</dbReference>